<dbReference type="eggNOG" id="ENOG503380H">
    <property type="taxonomic scope" value="Bacteria"/>
</dbReference>
<sequence>MMLDLEGIYKNESVEDVLLHFAPRTPYPNIDRMYVRYKFEIAADGKLLQTYQRLVREGKLVENENPLPEKGPNWKTPAFVTEKKYGIK</sequence>
<proteinExistence type="predicted"/>
<name>S4YPP0_SERPL</name>
<protein>
    <recommendedName>
        <fullName evidence="3">Immunity protein</fullName>
    </recommendedName>
</protein>
<accession>S4YPP0</accession>
<gene>
    <name evidence="1" type="ORF">M621_02100</name>
</gene>
<dbReference type="EMBL" id="CP006566">
    <property type="protein sequence ID" value="AGP46724.1"/>
    <property type="molecule type" value="Genomic_DNA"/>
</dbReference>
<organism evidence="1 2">
    <name type="scientific">Serratia plymuthica S13</name>
    <dbReference type="NCBI Taxonomy" id="1348660"/>
    <lineage>
        <taxon>Bacteria</taxon>
        <taxon>Pseudomonadati</taxon>
        <taxon>Pseudomonadota</taxon>
        <taxon>Gammaproteobacteria</taxon>
        <taxon>Enterobacterales</taxon>
        <taxon>Yersiniaceae</taxon>
        <taxon>Serratia</taxon>
    </lineage>
</organism>
<reference evidence="1 2" key="1">
    <citation type="journal article" date="2013" name="Genome Announc.">
        <title>Genome Sequence of Serratia plymuthica Strain S13, an Endophyte with Germination- and Plant-Growth-Promoting Activity from the Flower of Styrian Oil Pumpkin.</title>
        <authorList>
            <person name="Muller H."/>
            <person name="Furnkranz M."/>
            <person name="Grube M."/>
            <person name="Berg G."/>
        </authorList>
    </citation>
    <scope>NUCLEOTIDE SEQUENCE [LARGE SCALE GENOMIC DNA]</scope>
    <source>
        <strain evidence="1">S13</strain>
    </source>
</reference>
<dbReference type="AlphaFoldDB" id="S4YPP0"/>
<evidence type="ECO:0008006" key="3">
    <source>
        <dbReference type="Google" id="ProtNLM"/>
    </source>
</evidence>
<dbReference type="KEGG" id="sry:M621_02100"/>
<evidence type="ECO:0000313" key="2">
    <source>
        <dbReference type="Proteomes" id="UP000014900"/>
    </source>
</evidence>
<dbReference type="HOGENOM" id="CLU_186907_0_0_6"/>
<evidence type="ECO:0000313" key="1">
    <source>
        <dbReference type="EMBL" id="AGP46724.1"/>
    </source>
</evidence>
<dbReference type="Proteomes" id="UP000014900">
    <property type="component" value="Chromosome"/>
</dbReference>